<proteinExistence type="predicted"/>
<comment type="subcellular location">
    <subcellularLocation>
        <location evidence="1">Cytoplasm</location>
    </subcellularLocation>
</comment>
<organism evidence="7 8">
    <name type="scientific">Phenylobacterium parvum</name>
    <dbReference type="NCBI Taxonomy" id="2201350"/>
    <lineage>
        <taxon>Bacteria</taxon>
        <taxon>Pseudomonadati</taxon>
        <taxon>Pseudomonadota</taxon>
        <taxon>Alphaproteobacteria</taxon>
        <taxon>Caulobacterales</taxon>
        <taxon>Caulobacteraceae</taxon>
        <taxon>Phenylobacterium</taxon>
    </lineage>
</organism>
<feature type="region of interest" description="Disordered" evidence="5">
    <location>
        <begin position="630"/>
        <end position="655"/>
    </location>
</feature>
<evidence type="ECO:0000256" key="1">
    <source>
        <dbReference type="ARBA" id="ARBA00004496"/>
    </source>
</evidence>
<feature type="domain" description="Poly-beta-hydroxybutyrate polymerase N-terminal" evidence="6">
    <location>
        <begin position="166"/>
        <end position="337"/>
    </location>
</feature>
<feature type="compositionally biased region" description="Basic and acidic residues" evidence="5">
    <location>
        <begin position="32"/>
        <end position="46"/>
    </location>
</feature>
<evidence type="ECO:0000256" key="5">
    <source>
        <dbReference type="SAM" id="MobiDB-lite"/>
    </source>
</evidence>
<dbReference type="EMBL" id="CP029479">
    <property type="protein sequence ID" value="AWM77419.1"/>
    <property type="molecule type" value="Genomic_DNA"/>
</dbReference>
<dbReference type="GO" id="GO:0005737">
    <property type="term" value="C:cytoplasm"/>
    <property type="evidence" value="ECO:0007669"/>
    <property type="project" value="UniProtKB-SubCell"/>
</dbReference>
<dbReference type="SUPFAM" id="SSF53474">
    <property type="entry name" value="alpha/beta-Hydrolases"/>
    <property type="match status" value="1"/>
</dbReference>
<dbReference type="InterPro" id="IPR010963">
    <property type="entry name" value="PHA_synth_I"/>
</dbReference>
<feature type="compositionally biased region" description="Low complexity" evidence="5">
    <location>
        <begin position="17"/>
        <end position="31"/>
    </location>
</feature>
<evidence type="ECO:0000313" key="8">
    <source>
        <dbReference type="Proteomes" id="UP000247763"/>
    </source>
</evidence>
<evidence type="ECO:0000313" key="7">
    <source>
        <dbReference type="EMBL" id="AWM77419.1"/>
    </source>
</evidence>
<keyword evidence="2" id="KW-0963">Cytoplasm</keyword>
<dbReference type="RefSeq" id="WP_110449986.1">
    <property type="nucleotide sequence ID" value="NZ_CP029479.1"/>
</dbReference>
<gene>
    <name evidence="7" type="ORF">HYN04_06355</name>
</gene>
<dbReference type="InterPro" id="IPR010941">
    <property type="entry name" value="PhaC_N"/>
</dbReference>
<evidence type="ECO:0000259" key="6">
    <source>
        <dbReference type="Pfam" id="PF07167"/>
    </source>
</evidence>
<dbReference type="Proteomes" id="UP000247763">
    <property type="component" value="Chromosome"/>
</dbReference>
<dbReference type="PANTHER" id="PTHR36837:SF5">
    <property type="entry name" value="POLY-3-HYDROXYBUTYRATE SYNTHASE"/>
    <property type="match status" value="1"/>
</dbReference>
<dbReference type="NCBIfam" id="TIGR01838">
    <property type="entry name" value="PHA_synth_I"/>
    <property type="match status" value="1"/>
</dbReference>
<reference evidence="8" key="1">
    <citation type="submission" date="2018-05" db="EMBL/GenBank/DDBJ databases">
        <title>Genome sequencing of Phenylobacterium sp. HYN0004.</title>
        <authorList>
            <person name="Yi H."/>
            <person name="Baek C."/>
        </authorList>
    </citation>
    <scope>NUCLEOTIDE SEQUENCE [LARGE SCALE GENOMIC DNA]</scope>
    <source>
        <strain evidence="8">HYN0004</strain>
    </source>
</reference>
<dbReference type="OrthoDB" id="7208816at2"/>
<dbReference type="InterPro" id="IPR051321">
    <property type="entry name" value="PHA/PHB_synthase"/>
</dbReference>
<protein>
    <submittedName>
        <fullName evidence="7">Class I poly(R)-hydroxyalkanoic acid synthase</fullName>
    </submittedName>
</protein>
<dbReference type="KEGG" id="phb:HYN04_06355"/>
<keyword evidence="4" id="KW-0012">Acyltransferase</keyword>
<dbReference type="Gene3D" id="3.40.50.1820">
    <property type="entry name" value="alpha/beta hydrolase"/>
    <property type="match status" value="1"/>
</dbReference>
<dbReference type="GO" id="GO:0016746">
    <property type="term" value="F:acyltransferase activity"/>
    <property type="evidence" value="ECO:0007669"/>
    <property type="project" value="UniProtKB-KW"/>
</dbReference>
<sequence>MTGKDTSASKPARKRSPAGAKAAKPVAAKSGSKAEAKPPPETEPRPEAASTTGGAFGPGAAFGANPESLETLERLSRNLARAAMTAQGAIAEAALRQADRPAGLDSDPFHVGPAMAKVMSSLASRPDALMQAQGDLWRRYAELWHFAARRAMGETGSPVASPSRGDKRFNAPDWTENPVFDVMKQSYLITSDWLNGLVARAEDVDPLSRRRVEFFTRMLTDALSPTNFLASNPEALKEAMTTGGESLVRGMENFAADLSRGGGQLAISQTDYDQFEIGVNVATAPGKVVFQNEIIQLIQFSPSTETVHEIPLVIFPPWINKFYILDLRAENSMIRWLTSQGFTVFVASWVNPDGRLADKTFEDYMRLGIYEGTAAAMKQAGVDRVNTVGYCIGGTLLSATLAHMAAKGDARIASATFFAAQQDFSEAGDLLLFTSEEWLSDLEKQMESGGGVLAGQTMADTFNMLRSNDLIWSFFVSNYLLGKEPKPFDLLFWNSDQTRMPRTLHLHYLRRFYGDNALARGELVMDGVKLDLGQVKTPIYVQSSKEDHIAPARSVYRGARLFGGPTTFTLAGSGHIAGVINAPVAKKYQHWTNPALPETLEAWQADAVETPGSWWPHWAEWLRARSGRQVPARDPAAGPLPPLEDAPGSYVKVKS</sequence>
<feature type="compositionally biased region" description="Low complexity" evidence="5">
    <location>
        <begin position="47"/>
        <end position="64"/>
    </location>
</feature>
<accession>A0A2Z3HX68</accession>
<dbReference type="InterPro" id="IPR029058">
    <property type="entry name" value="AB_hydrolase_fold"/>
</dbReference>
<evidence type="ECO:0000256" key="2">
    <source>
        <dbReference type="ARBA" id="ARBA00022490"/>
    </source>
</evidence>
<evidence type="ECO:0000256" key="4">
    <source>
        <dbReference type="ARBA" id="ARBA00023315"/>
    </source>
</evidence>
<dbReference type="Pfam" id="PF07167">
    <property type="entry name" value="PhaC_N"/>
    <property type="match status" value="1"/>
</dbReference>
<dbReference type="PANTHER" id="PTHR36837">
    <property type="entry name" value="POLY(3-HYDROXYALKANOATE) POLYMERASE SUBUNIT PHAC"/>
    <property type="match status" value="1"/>
</dbReference>
<dbReference type="AlphaFoldDB" id="A0A2Z3HX68"/>
<feature type="region of interest" description="Disordered" evidence="5">
    <location>
        <begin position="1"/>
        <end position="65"/>
    </location>
</feature>
<keyword evidence="8" id="KW-1185">Reference proteome</keyword>
<name>A0A2Z3HX68_9CAUL</name>
<evidence type="ECO:0000256" key="3">
    <source>
        <dbReference type="ARBA" id="ARBA00022679"/>
    </source>
</evidence>
<keyword evidence="3" id="KW-0808">Transferase</keyword>
<dbReference type="GO" id="GO:0042619">
    <property type="term" value="P:poly-hydroxybutyrate biosynthetic process"/>
    <property type="evidence" value="ECO:0007669"/>
    <property type="project" value="InterPro"/>
</dbReference>